<dbReference type="RefSeq" id="WP_177173072.1">
    <property type="nucleotide sequence ID" value="NZ_FOGC01000002.1"/>
</dbReference>
<organism evidence="1 2">
    <name type="scientific">Rosenbergiella nectarea</name>
    <dbReference type="NCBI Taxonomy" id="988801"/>
    <lineage>
        <taxon>Bacteria</taxon>
        <taxon>Pseudomonadati</taxon>
        <taxon>Pseudomonadota</taxon>
        <taxon>Gammaproteobacteria</taxon>
        <taxon>Enterobacterales</taxon>
        <taxon>Erwiniaceae</taxon>
        <taxon>Rosenbergiella</taxon>
    </lineage>
</organism>
<dbReference type="PROSITE" id="PS51257">
    <property type="entry name" value="PROKAR_LIPOPROTEIN"/>
    <property type="match status" value="1"/>
</dbReference>
<dbReference type="AlphaFoldDB" id="A0A1H9F4C4"/>
<sequence length="53" mass="6038">MRTFSLFWLLAVISCLTSCVEPIKPPPEPDWSHTIDLGAQRTLINQAVLREEN</sequence>
<dbReference type="Proteomes" id="UP000242515">
    <property type="component" value="Unassembled WGS sequence"/>
</dbReference>
<gene>
    <name evidence="1" type="ORF">SAMN05216522_102163</name>
</gene>
<evidence type="ECO:0000313" key="2">
    <source>
        <dbReference type="Proteomes" id="UP000242515"/>
    </source>
</evidence>
<evidence type="ECO:0000313" key="1">
    <source>
        <dbReference type="EMBL" id="SEQ32844.1"/>
    </source>
</evidence>
<protein>
    <submittedName>
        <fullName evidence="1">Uncharacterized protein</fullName>
    </submittedName>
</protein>
<accession>A0A1H9F4C4</accession>
<dbReference type="EMBL" id="FOGC01000002">
    <property type="protein sequence ID" value="SEQ32844.1"/>
    <property type="molecule type" value="Genomic_DNA"/>
</dbReference>
<proteinExistence type="predicted"/>
<keyword evidence="2" id="KW-1185">Reference proteome</keyword>
<dbReference type="STRING" id="988801.SAMN05216522_102163"/>
<reference evidence="2" key="1">
    <citation type="submission" date="2016-10" db="EMBL/GenBank/DDBJ databases">
        <authorList>
            <person name="Varghese N."/>
            <person name="Submissions S."/>
        </authorList>
    </citation>
    <scope>NUCLEOTIDE SEQUENCE [LARGE SCALE GENOMIC DNA]</scope>
    <source>
        <strain evidence="2">8N4</strain>
    </source>
</reference>
<name>A0A1H9F4C4_9GAMM</name>